<accession>A0A1E3A4N3</accession>
<dbReference type="RefSeq" id="WP_044971289.1">
    <property type="nucleotide sequence ID" value="NZ_BAABXS010000001.1"/>
</dbReference>
<keyword evidence="3" id="KW-0597">Phosphoprotein</keyword>
<dbReference type="Proteomes" id="UP000094271">
    <property type="component" value="Unassembled WGS sequence"/>
</dbReference>
<evidence type="ECO:0000259" key="6">
    <source>
        <dbReference type="PROSITE" id="PS50109"/>
    </source>
</evidence>
<dbReference type="SUPFAM" id="SSF47384">
    <property type="entry name" value="Homodimeric domain of signal transducing histidine kinase"/>
    <property type="match status" value="1"/>
</dbReference>
<dbReference type="InterPro" id="IPR036890">
    <property type="entry name" value="HATPase_C_sf"/>
</dbReference>
<dbReference type="EC" id="2.7.13.3" evidence="2"/>
<evidence type="ECO:0000313" key="8">
    <source>
        <dbReference type="EMBL" id="ODR34820.1"/>
    </source>
</evidence>
<dbReference type="CDD" id="cd00082">
    <property type="entry name" value="HisKA"/>
    <property type="match status" value="1"/>
</dbReference>
<dbReference type="PANTHER" id="PTHR43547:SF2">
    <property type="entry name" value="HYBRID SIGNAL TRANSDUCTION HISTIDINE KINASE C"/>
    <property type="match status" value="1"/>
</dbReference>
<keyword evidence="4" id="KW-0418">Kinase</keyword>
<evidence type="ECO:0000313" key="7">
    <source>
        <dbReference type="EMBL" id="ODM03437.1"/>
    </source>
</evidence>
<dbReference type="InterPro" id="IPR036097">
    <property type="entry name" value="HisK_dim/P_sf"/>
</dbReference>
<dbReference type="AlphaFoldDB" id="A0A1E3A4N3"/>
<reference evidence="8 10" key="2">
    <citation type="submission" date="2016-08" db="EMBL/GenBank/DDBJ databases">
        <authorList>
            <person name="Seilhamer J.J."/>
        </authorList>
    </citation>
    <scope>NUCLEOTIDE SEQUENCE [LARGE SCALE GENOMIC DNA]</scope>
    <source>
        <strain evidence="8 10">NML150140-1</strain>
    </source>
</reference>
<organism evidence="7 9">
    <name type="scientific">Eisenbergiella tayi</name>
    <dbReference type="NCBI Taxonomy" id="1432052"/>
    <lineage>
        <taxon>Bacteria</taxon>
        <taxon>Bacillati</taxon>
        <taxon>Bacillota</taxon>
        <taxon>Clostridia</taxon>
        <taxon>Lachnospirales</taxon>
        <taxon>Lachnospiraceae</taxon>
        <taxon>Eisenbergiella</taxon>
    </lineage>
</organism>
<evidence type="ECO:0000256" key="3">
    <source>
        <dbReference type="ARBA" id="ARBA00022553"/>
    </source>
</evidence>
<proteinExistence type="predicted"/>
<protein>
    <recommendedName>
        <fullName evidence="2">histidine kinase</fullName>
        <ecNumber evidence="2">2.7.13.3</ecNumber>
    </recommendedName>
</protein>
<reference evidence="7 9" key="1">
    <citation type="submission" date="2016-07" db="EMBL/GenBank/DDBJ databases">
        <title>Characterization of isolates of Eisenbergiella tayi derived from blood cultures, using whole genome sequencing.</title>
        <authorList>
            <person name="Burdz T."/>
            <person name="Wiebe D."/>
            <person name="Huynh C."/>
            <person name="Bernard K."/>
        </authorList>
    </citation>
    <scope>NUCLEOTIDE SEQUENCE [LARGE SCALE GENOMIC DNA]</scope>
    <source>
        <strain evidence="7 9">NML 110608</strain>
    </source>
</reference>
<dbReference type="InterPro" id="IPR003661">
    <property type="entry name" value="HisK_dim/P_dom"/>
</dbReference>
<comment type="catalytic activity">
    <reaction evidence="1">
        <text>ATP + protein L-histidine = ADP + protein N-phospho-L-histidine.</text>
        <dbReference type="EC" id="2.7.13.3"/>
    </reaction>
</comment>
<evidence type="ECO:0000256" key="1">
    <source>
        <dbReference type="ARBA" id="ARBA00000085"/>
    </source>
</evidence>
<evidence type="ECO:0000313" key="10">
    <source>
        <dbReference type="Proteomes" id="UP000094271"/>
    </source>
</evidence>
<dbReference type="InterPro" id="IPR003594">
    <property type="entry name" value="HATPase_dom"/>
</dbReference>
<comment type="caution">
    <text evidence="7">The sequence shown here is derived from an EMBL/GenBank/DDBJ whole genome shotgun (WGS) entry which is preliminary data.</text>
</comment>
<dbReference type="Gene3D" id="3.30.565.10">
    <property type="entry name" value="Histidine kinase-like ATPase, C-terminal domain"/>
    <property type="match status" value="1"/>
</dbReference>
<dbReference type="Pfam" id="PF00512">
    <property type="entry name" value="HisKA"/>
    <property type="match status" value="1"/>
</dbReference>
<evidence type="ECO:0000256" key="4">
    <source>
        <dbReference type="ARBA" id="ARBA00022777"/>
    </source>
</evidence>
<dbReference type="OrthoDB" id="9792991at2"/>
<gene>
    <name evidence="7" type="primary">phoR_14</name>
    <name evidence="8" type="ORF">BEI59_36005</name>
    <name evidence="7" type="ORF">BEI61_04233</name>
</gene>
<feature type="domain" description="Histidine kinase" evidence="6">
    <location>
        <begin position="90"/>
        <end position="296"/>
    </location>
</feature>
<dbReference type="EMBL" id="MCGH01000003">
    <property type="protein sequence ID" value="ODM03437.1"/>
    <property type="molecule type" value="Genomic_DNA"/>
</dbReference>
<keyword evidence="5" id="KW-0902">Two-component regulatory system</keyword>
<dbReference type="PATRIC" id="fig|1432052.4.peg.4693"/>
<evidence type="ECO:0000313" key="9">
    <source>
        <dbReference type="Proteomes" id="UP000094067"/>
    </source>
</evidence>
<dbReference type="Proteomes" id="UP000094067">
    <property type="component" value="Unassembled WGS sequence"/>
</dbReference>
<dbReference type="SUPFAM" id="SSF55874">
    <property type="entry name" value="ATPase domain of HSP90 chaperone/DNA topoisomerase II/histidine kinase"/>
    <property type="match status" value="1"/>
</dbReference>
<dbReference type="PROSITE" id="PS50109">
    <property type="entry name" value="HIS_KIN"/>
    <property type="match status" value="1"/>
</dbReference>
<dbReference type="GO" id="GO:0000155">
    <property type="term" value="F:phosphorelay sensor kinase activity"/>
    <property type="evidence" value="ECO:0007669"/>
    <property type="project" value="InterPro"/>
</dbReference>
<evidence type="ECO:0000256" key="2">
    <source>
        <dbReference type="ARBA" id="ARBA00012438"/>
    </source>
</evidence>
<dbReference type="SMART" id="SM00387">
    <property type="entry name" value="HATPase_c"/>
    <property type="match status" value="1"/>
</dbReference>
<sequence length="326" mass="37501">MIYVILAALALAAICFSIRFYALKHSIREACRELEEIRKEPDQDRILHISVPDRSMEKLLQSMNLTLKEIRSEGQQYRKREKQFQEQIENISHDLRTPLTVILGYLRLLREKEGTEYKGAELEEILGLMERKARFLEQLVSRFYSFSRLTAGDFRLKLCRIDAGRILRETLTDNYRVLQETRLTVDADIPEHPVWIWGEQEALERIFSNLCQNAGRYAESFLRISVNEKKEQTEIHFENDTNRITEEEAEHLFERFFVPDNSEKQGSTGLGLTIARYLAEAMGASLEAELTGAAGSETGKKGSAAGVIRFTLRFSKGQISAISEKD</sequence>
<dbReference type="PANTHER" id="PTHR43547">
    <property type="entry name" value="TWO-COMPONENT HISTIDINE KINASE"/>
    <property type="match status" value="1"/>
</dbReference>
<dbReference type="SMART" id="SM00388">
    <property type="entry name" value="HisKA"/>
    <property type="match status" value="1"/>
</dbReference>
<evidence type="ECO:0000256" key="5">
    <source>
        <dbReference type="ARBA" id="ARBA00023012"/>
    </source>
</evidence>
<dbReference type="Pfam" id="PF02518">
    <property type="entry name" value="HATPase_c"/>
    <property type="match status" value="1"/>
</dbReference>
<keyword evidence="7" id="KW-0808">Transferase</keyword>
<dbReference type="Gene3D" id="1.10.287.130">
    <property type="match status" value="1"/>
</dbReference>
<name>A0A1E3A4N3_9FIRM</name>
<dbReference type="InterPro" id="IPR005467">
    <property type="entry name" value="His_kinase_dom"/>
</dbReference>
<dbReference type="EMBL" id="MEHA01000055">
    <property type="protein sequence ID" value="ODR34820.1"/>
    <property type="molecule type" value="Genomic_DNA"/>
</dbReference>